<dbReference type="PANTHER" id="PTHR42794:SF1">
    <property type="entry name" value="HEMIN IMPORT ATP-BINDING PROTEIN HMUV"/>
    <property type="match status" value="1"/>
</dbReference>
<dbReference type="FunCoup" id="A0A7G1G8P5">
    <property type="interactions" value="98"/>
</dbReference>
<evidence type="ECO:0000313" key="7">
    <source>
        <dbReference type="Proteomes" id="UP000516361"/>
    </source>
</evidence>
<dbReference type="CDD" id="cd03214">
    <property type="entry name" value="ABC_Iron-Siderophores_B12_Hemin"/>
    <property type="match status" value="1"/>
</dbReference>
<dbReference type="InterPro" id="IPR027417">
    <property type="entry name" value="P-loop_NTPase"/>
</dbReference>
<keyword evidence="3 6" id="KW-0067">ATP-binding</keyword>
<dbReference type="InterPro" id="IPR003593">
    <property type="entry name" value="AAA+_ATPase"/>
</dbReference>
<feature type="domain" description="ABC transporter" evidence="5">
    <location>
        <begin position="2"/>
        <end position="238"/>
    </location>
</feature>
<keyword evidence="4" id="KW-1278">Translocase</keyword>
<dbReference type="PROSITE" id="PS00211">
    <property type="entry name" value="ABC_TRANSPORTER_1"/>
    <property type="match status" value="1"/>
</dbReference>
<keyword evidence="7" id="KW-1185">Reference proteome</keyword>
<dbReference type="GO" id="GO:0016887">
    <property type="term" value="F:ATP hydrolysis activity"/>
    <property type="evidence" value="ECO:0007669"/>
    <property type="project" value="InterPro"/>
</dbReference>
<evidence type="ECO:0000256" key="4">
    <source>
        <dbReference type="ARBA" id="ARBA00022967"/>
    </source>
</evidence>
<dbReference type="EMBL" id="AP018712">
    <property type="protein sequence ID" value="BBE31614.1"/>
    <property type="molecule type" value="Genomic_DNA"/>
</dbReference>
<dbReference type="SUPFAM" id="SSF52540">
    <property type="entry name" value="P-loop containing nucleoside triphosphate hydrolases"/>
    <property type="match status" value="1"/>
</dbReference>
<dbReference type="FunFam" id="3.40.50.300:FF:000134">
    <property type="entry name" value="Iron-enterobactin ABC transporter ATP-binding protein"/>
    <property type="match status" value="1"/>
</dbReference>
<dbReference type="InterPro" id="IPR017871">
    <property type="entry name" value="ABC_transporter-like_CS"/>
</dbReference>
<dbReference type="InterPro" id="IPR003439">
    <property type="entry name" value="ABC_transporter-like_ATP-bd"/>
</dbReference>
<dbReference type="Pfam" id="PF00005">
    <property type="entry name" value="ABC_tran"/>
    <property type="match status" value="1"/>
</dbReference>
<keyword evidence="2" id="KW-0547">Nucleotide-binding</keyword>
<reference evidence="6 7" key="1">
    <citation type="submission" date="2018-06" db="EMBL/GenBank/DDBJ databases">
        <title>Genome sequencing of Oceanotoga sp. sy52.</title>
        <authorList>
            <person name="Mori K."/>
        </authorList>
    </citation>
    <scope>NUCLEOTIDE SEQUENCE [LARGE SCALE GENOMIC DNA]</scope>
    <source>
        <strain evidence="7">sy52</strain>
    </source>
</reference>
<protein>
    <submittedName>
        <fullName evidence="6">Heme ABC transporter ATP-binding protein</fullName>
    </submittedName>
</protein>
<dbReference type="Proteomes" id="UP000516361">
    <property type="component" value="Chromosome"/>
</dbReference>
<evidence type="ECO:0000256" key="3">
    <source>
        <dbReference type="ARBA" id="ARBA00022840"/>
    </source>
</evidence>
<dbReference type="InParanoid" id="A0A7G1G8P5"/>
<dbReference type="AlphaFoldDB" id="A0A7G1G8P5"/>
<proteinExistence type="predicted"/>
<sequence length="253" mass="29140">MINVKNLNLKIENKKILKNINLNINKKGFYGILGPNGSGKTTLLDVLTGIRNDFNGTVKLFNKSISNLTKKEIAKKVSLVPQSFEILFPFSIFEIIEMGRYPHKNRFEGLKKYDLKVIEKVLKDMDLFEIKEQNVMTLSGGEKQRIIFARALVQETELLFLDESTSNLDLYYTHTLLKLVKEKVNNNNLTVISVFHDFNLASMYCDEIFLMKDGEIKKHGITKDVLTPENIFDIFKIKTSILNHKNKKILIPI</sequence>
<dbReference type="PANTHER" id="PTHR42794">
    <property type="entry name" value="HEMIN IMPORT ATP-BINDING PROTEIN HMUV"/>
    <property type="match status" value="1"/>
</dbReference>
<evidence type="ECO:0000313" key="6">
    <source>
        <dbReference type="EMBL" id="BBE31614.1"/>
    </source>
</evidence>
<name>A0A7G1G8P5_9BACT</name>
<dbReference type="GO" id="GO:0005524">
    <property type="term" value="F:ATP binding"/>
    <property type="evidence" value="ECO:0007669"/>
    <property type="project" value="UniProtKB-KW"/>
</dbReference>
<dbReference type="SMART" id="SM00382">
    <property type="entry name" value="AAA"/>
    <property type="match status" value="1"/>
</dbReference>
<dbReference type="PROSITE" id="PS50893">
    <property type="entry name" value="ABC_TRANSPORTER_2"/>
    <property type="match status" value="1"/>
</dbReference>
<evidence type="ECO:0000259" key="5">
    <source>
        <dbReference type="PROSITE" id="PS50893"/>
    </source>
</evidence>
<evidence type="ECO:0000256" key="1">
    <source>
        <dbReference type="ARBA" id="ARBA00022448"/>
    </source>
</evidence>
<dbReference type="RefSeq" id="WP_190614262.1">
    <property type="nucleotide sequence ID" value="NZ_AP018712.1"/>
</dbReference>
<gene>
    <name evidence="6" type="primary">chuC</name>
    <name evidence="6" type="ORF">OSSY52_17550</name>
</gene>
<dbReference type="Gene3D" id="3.40.50.300">
    <property type="entry name" value="P-loop containing nucleotide triphosphate hydrolases"/>
    <property type="match status" value="1"/>
</dbReference>
<accession>A0A7G1G8P5</accession>
<evidence type="ECO:0000256" key="2">
    <source>
        <dbReference type="ARBA" id="ARBA00022741"/>
    </source>
</evidence>
<keyword evidence="1" id="KW-0813">Transport</keyword>
<dbReference type="KEGG" id="ocy:OSSY52_17550"/>
<organism evidence="6 7">
    <name type="scientific">Tepiditoga spiralis</name>
    <dbReference type="NCBI Taxonomy" id="2108365"/>
    <lineage>
        <taxon>Bacteria</taxon>
        <taxon>Thermotogati</taxon>
        <taxon>Thermotogota</taxon>
        <taxon>Thermotogae</taxon>
        <taxon>Petrotogales</taxon>
        <taxon>Petrotogaceae</taxon>
        <taxon>Tepiditoga</taxon>
    </lineage>
</organism>